<dbReference type="OrthoDB" id="9838443at2759"/>
<comment type="caution">
    <text evidence="1">The sequence shown here is derived from an EMBL/GenBank/DDBJ whole genome shotgun (WGS) entry which is preliminary data.</text>
</comment>
<reference evidence="1" key="1">
    <citation type="submission" date="2019-04" db="EMBL/GenBank/DDBJ databases">
        <title>Genome assembly of Zosterops borbonicus 15179.</title>
        <authorList>
            <person name="Leroy T."/>
            <person name="Anselmetti Y."/>
            <person name="Tilak M.-K."/>
            <person name="Nabholz B."/>
        </authorList>
    </citation>
    <scope>NUCLEOTIDE SEQUENCE</scope>
    <source>
        <strain evidence="1">HGM_15179</strain>
        <tissue evidence="1">Muscle</tissue>
    </source>
</reference>
<keyword evidence="2" id="KW-1185">Reference proteome</keyword>
<dbReference type="Proteomes" id="UP000796761">
    <property type="component" value="Unassembled WGS sequence"/>
</dbReference>
<accession>A0A8K1LM33</accession>
<gene>
    <name evidence="1" type="ORF">HGM15179_008414</name>
</gene>
<proteinExistence type="predicted"/>
<name>A0A8K1LM33_9PASS</name>
<evidence type="ECO:0000313" key="2">
    <source>
        <dbReference type="Proteomes" id="UP000796761"/>
    </source>
</evidence>
<protein>
    <submittedName>
        <fullName evidence="1">Uncharacterized protein</fullName>
    </submittedName>
</protein>
<sequence length="212" mass="23893">MSARPPHSEALPASHPKTNVWVALARSAGCDTICLSNTCPDKPFSTCLLGVPLPESFNNVTFEKYLPYDDHPVSPTPSQKHQTYIDNSKVDKSDLQELEILGSLTIDTCYLFHFIGENGPLLNITPYYLAYSNRTSWCRQTKLLTYDEPYADRFNKLSIRFPKRIWLICGERACQGIPSKIDGGPCAMGQLTIIAPRVKEVIKKKTRRIRST</sequence>
<dbReference type="AlphaFoldDB" id="A0A8K1LM33"/>
<evidence type="ECO:0000313" key="1">
    <source>
        <dbReference type="EMBL" id="TRZ18661.1"/>
    </source>
</evidence>
<dbReference type="InterPro" id="IPR005166">
    <property type="entry name" value="RSV_p95_env"/>
</dbReference>
<organism evidence="1 2">
    <name type="scientific">Zosterops borbonicus</name>
    <dbReference type="NCBI Taxonomy" id="364589"/>
    <lineage>
        <taxon>Eukaryota</taxon>
        <taxon>Metazoa</taxon>
        <taxon>Chordata</taxon>
        <taxon>Craniata</taxon>
        <taxon>Vertebrata</taxon>
        <taxon>Euteleostomi</taxon>
        <taxon>Archelosauria</taxon>
        <taxon>Archosauria</taxon>
        <taxon>Dinosauria</taxon>
        <taxon>Saurischia</taxon>
        <taxon>Theropoda</taxon>
        <taxon>Coelurosauria</taxon>
        <taxon>Aves</taxon>
        <taxon>Neognathae</taxon>
        <taxon>Neoaves</taxon>
        <taxon>Telluraves</taxon>
        <taxon>Australaves</taxon>
        <taxon>Passeriformes</taxon>
        <taxon>Sylvioidea</taxon>
        <taxon>Zosteropidae</taxon>
        <taxon>Zosterops</taxon>
    </lineage>
</organism>
<dbReference type="Pfam" id="PF03708">
    <property type="entry name" value="Avian_gp85"/>
    <property type="match status" value="1"/>
</dbReference>
<dbReference type="EMBL" id="SWJQ01000213">
    <property type="protein sequence ID" value="TRZ18661.1"/>
    <property type="molecule type" value="Genomic_DNA"/>
</dbReference>